<proteinExistence type="predicted"/>
<dbReference type="RefSeq" id="WP_076659133.1">
    <property type="nucleotide sequence ID" value="NZ_FTPR01000001.1"/>
</dbReference>
<evidence type="ECO:0000313" key="3">
    <source>
        <dbReference type="Proteomes" id="UP000186997"/>
    </source>
</evidence>
<feature type="domain" description="YjiS-like" evidence="1">
    <location>
        <begin position="25"/>
        <end position="56"/>
    </location>
</feature>
<sequence length="73" mass="8333">MTLSTRTSALSINTHPKTRSILNSLRDMIALSRQRRQLRALDDHMLADIGISRTEAVAEAQKPVWNAPLHWRN</sequence>
<dbReference type="STRING" id="287098.SAMN05421665_1653"/>
<evidence type="ECO:0000313" key="2">
    <source>
        <dbReference type="EMBL" id="SIT83375.1"/>
    </source>
</evidence>
<dbReference type="InterPro" id="IPR009506">
    <property type="entry name" value="YjiS-like"/>
</dbReference>
<reference evidence="3" key="1">
    <citation type="submission" date="2017-01" db="EMBL/GenBank/DDBJ databases">
        <authorList>
            <person name="Varghese N."/>
            <person name="Submissions S."/>
        </authorList>
    </citation>
    <scope>NUCLEOTIDE SEQUENCE [LARGE SCALE GENOMIC DNA]</scope>
    <source>
        <strain evidence="3">DSM 29591</strain>
    </source>
</reference>
<dbReference type="EMBL" id="FTPR01000001">
    <property type="protein sequence ID" value="SIT83375.1"/>
    <property type="molecule type" value="Genomic_DNA"/>
</dbReference>
<gene>
    <name evidence="2" type="ORF">SAMN05421665_1653</name>
</gene>
<dbReference type="Pfam" id="PF06568">
    <property type="entry name" value="YjiS-like"/>
    <property type="match status" value="1"/>
</dbReference>
<dbReference type="OrthoDB" id="8096613at2"/>
<accession>A0A1R3WZ28</accession>
<name>A0A1R3WZ28_9RHOB</name>
<organism evidence="2 3">
    <name type="scientific">Yoonia rosea</name>
    <dbReference type="NCBI Taxonomy" id="287098"/>
    <lineage>
        <taxon>Bacteria</taxon>
        <taxon>Pseudomonadati</taxon>
        <taxon>Pseudomonadota</taxon>
        <taxon>Alphaproteobacteria</taxon>
        <taxon>Rhodobacterales</taxon>
        <taxon>Paracoccaceae</taxon>
        <taxon>Yoonia</taxon>
    </lineage>
</organism>
<keyword evidence="3" id="KW-1185">Reference proteome</keyword>
<dbReference type="Proteomes" id="UP000186997">
    <property type="component" value="Unassembled WGS sequence"/>
</dbReference>
<dbReference type="AlphaFoldDB" id="A0A1R3WZ28"/>
<protein>
    <submittedName>
        <fullName evidence="2">Uncharacterized conserved protein YjiS, DUF1127 family</fullName>
    </submittedName>
</protein>
<evidence type="ECO:0000259" key="1">
    <source>
        <dbReference type="Pfam" id="PF06568"/>
    </source>
</evidence>